<dbReference type="GO" id="GO:0005886">
    <property type="term" value="C:plasma membrane"/>
    <property type="evidence" value="ECO:0007669"/>
    <property type="project" value="TreeGrafter"/>
</dbReference>
<dbReference type="Gene3D" id="3.30.465.10">
    <property type="match status" value="1"/>
</dbReference>
<keyword evidence="14" id="KW-1185">Reference proteome</keyword>
<protein>
    <submittedName>
        <fullName evidence="13">HlyC/CorC family transporter</fullName>
    </submittedName>
</protein>
<accession>A0A3A1UKW2</accession>
<evidence type="ECO:0000256" key="1">
    <source>
        <dbReference type="ARBA" id="ARBA00004141"/>
    </source>
</evidence>
<dbReference type="InterPro" id="IPR046342">
    <property type="entry name" value="CBS_dom_sf"/>
</dbReference>
<evidence type="ECO:0000256" key="7">
    <source>
        <dbReference type="ARBA" id="ARBA00023136"/>
    </source>
</evidence>
<dbReference type="PROSITE" id="PS51371">
    <property type="entry name" value="CBS"/>
    <property type="match status" value="2"/>
</dbReference>
<dbReference type="Gene3D" id="3.10.580.10">
    <property type="entry name" value="CBS-domain"/>
    <property type="match status" value="1"/>
</dbReference>
<dbReference type="InterPro" id="IPR036318">
    <property type="entry name" value="FAD-bd_PCMH-like_sf"/>
</dbReference>
<sequence>MNNVYFEIIVLLFLIVLNAFFAASEIALISLNDNKIKSMADSGHKKAKLLQQLLAEPSRFLATIQIGITLAGFMASAFAAERFAGELATALASAGIPLSENILETVSLIAITLLLSYFTLVLGELVPKRVAMQKADTIAMFAATPLTLLSKLTAPFVKLLTISTNLLVRMMGVDPNANKEQVTEEEIRMMVDVGEENGAIDEDEKMMINNIFEFDNKTVSDILTHRTKVVFVPFQSTLQEVADIAQREKYTRFPVFDHEVDNIVGVLHTKDLIPFIGASGASFDLKAILHKPYFVPESKRIDELFNELKKEKVHMAIAIDEYGGIAGIVTTEDLLEEIVGNIYDEHDEEDKDIEQLNDRSFLIRGDLSLRDVQEFLRIDLPLQAFDTLSGFIVGRLGTIPNAGDKLVLEYNGVEFHAEIVSEKRIEKVRVLLTEGSDFVKAE</sequence>
<dbReference type="Pfam" id="PF03471">
    <property type="entry name" value="CorC_HlyC"/>
    <property type="match status" value="1"/>
</dbReference>
<dbReference type="OrthoDB" id="9798188at2"/>
<dbReference type="SMART" id="SM00116">
    <property type="entry name" value="CBS"/>
    <property type="match status" value="2"/>
</dbReference>
<dbReference type="PROSITE" id="PS51846">
    <property type="entry name" value="CNNM"/>
    <property type="match status" value="1"/>
</dbReference>
<feature type="transmembrane region" description="Helical" evidence="10">
    <location>
        <begin position="6"/>
        <end position="29"/>
    </location>
</feature>
<keyword evidence="5 9" id="KW-1133">Transmembrane helix</keyword>
<dbReference type="SUPFAM" id="SSF54631">
    <property type="entry name" value="CBS-domain pair"/>
    <property type="match status" value="1"/>
</dbReference>
<evidence type="ECO:0000256" key="4">
    <source>
        <dbReference type="ARBA" id="ARBA00022737"/>
    </source>
</evidence>
<feature type="domain" description="CNNM transmembrane" evidence="12">
    <location>
        <begin position="1"/>
        <end position="204"/>
    </location>
</feature>
<feature type="transmembrane region" description="Helical" evidence="10">
    <location>
        <begin position="60"/>
        <end position="80"/>
    </location>
</feature>
<evidence type="ECO:0000256" key="5">
    <source>
        <dbReference type="ARBA" id="ARBA00022989"/>
    </source>
</evidence>
<reference evidence="13 14" key="1">
    <citation type="submission" date="2018-09" db="EMBL/GenBank/DDBJ databases">
        <title>Paenibacillus aracenensis nov. sp. isolated from a cave in southern Spain.</title>
        <authorList>
            <person name="Jurado V."/>
            <person name="Gutierrez-Patricio S."/>
            <person name="Gonzalez-Pimentel J.L."/>
            <person name="Miller A.Z."/>
            <person name="Laiz L."/>
            <person name="Saiz-Jimenez C."/>
        </authorList>
    </citation>
    <scope>NUCLEOTIDE SEQUENCE [LARGE SCALE GENOMIC DNA]</scope>
    <source>
        <strain evidence="13 14">DSM 22867</strain>
    </source>
</reference>
<evidence type="ECO:0000256" key="2">
    <source>
        <dbReference type="ARBA" id="ARBA00006337"/>
    </source>
</evidence>
<dbReference type="AlphaFoldDB" id="A0A3A1UKW2"/>
<organism evidence="13 14">
    <name type="scientific">Paenibacillus nanensis</name>
    <dbReference type="NCBI Taxonomy" id="393251"/>
    <lineage>
        <taxon>Bacteria</taxon>
        <taxon>Bacillati</taxon>
        <taxon>Bacillota</taxon>
        <taxon>Bacilli</taxon>
        <taxon>Bacillales</taxon>
        <taxon>Paenibacillaceae</taxon>
        <taxon>Paenibacillus</taxon>
    </lineage>
</organism>
<keyword evidence="6 8" id="KW-0129">CBS domain</keyword>
<evidence type="ECO:0000259" key="11">
    <source>
        <dbReference type="PROSITE" id="PS51371"/>
    </source>
</evidence>
<evidence type="ECO:0000313" key="13">
    <source>
        <dbReference type="EMBL" id="RIX46554.1"/>
    </source>
</evidence>
<dbReference type="InterPro" id="IPR002550">
    <property type="entry name" value="CNNM"/>
</dbReference>
<comment type="similarity">
    <text evidence="2">Belongs to the UPF0053 family.</text>
</comment>
<dbReference type="Pfam" id="PF01595">
    <property type="entry name" value="CNNM"/>
    <property type="match status" value="1"/>
</dbReference>
<dbReference type="Pfam" id="PF00571">
    <property type="entry name" value="CBS"/>
    <property type="match status" value="2"/>
</dbReference>
<keyword evidence="3 9" id="KW-0812">Transmembrane</keyword>
<dbReference type="EMBL" id="QXQA01000026">
    <property type="protein sequence ID" value="RIX46554.1"/>
    <property type="molecule type" value="Genomic_DNA"/>
</dbReference>
<keyword evidence="7 9" id="KW-0472">Membrane</keyword>
<feature type="transmembrane region" description="Helical" evidence="10">
    <location>
        <begin position="138"/>
        <end position="157"/>
    </location>
</feature>
<keyword evidence="4" id="KW-0677">Repeat</keyword>
<dbReference type="SMART" id="SM01091">
    <property type="entry name" value="CorC_HlyC"/>
    <property type="match status" value="1"/>
</dbReference>
<name>A0A3A1UKW2_9BACL</name>
<dbReference type="GO" id="GO:0050660">
    <property type="term" value="F:flavin adenine dinucleotide binding"/>
    <property type="evidence" value="ECO:0007669"/>
    <property type="project" value="InterPro"/>
</dbReference>
<feature type="domain" description="CBS" evidence="11">
    <location>
        <begin position="223"/>
        <end position="285"/>
    </location>
</feature>
<feature type="transmembrane region" description="Helical" evidence="10">
    <location>
        <begin position="106"/>
        <end position="126"/>
    </location>
</feature>
<dbReference type="PANTHER" id="PTHR22777">
    <property type="entry name" value="HEMOLYSIN-RELATED"/>
    <property type="match status" value="1"/>
</dbReference>
<dbReference type="Proteomes" id="UP000266482">
    <property type="component" value="Unassembled WGS sequence"/>
</dbReference>
<dbReference type="FunFam" id="3.10.580.10:FF:000002">
    <property type="entry name" value="Magnesium/cobalt efflux protein CorC"/>
    <property type="match status" value="1"/>
</dbReference>
<proteinExistence type="inferred from homology"/>
<dbReference type="PANTHER" id="PTHR22777:SF17">
    <property type="entry name" value="UPF0053 PROTEIN SLL0260"/>
    <property type="match status" value="1"/>
</dbReference>
<comment type="caution">
    <text evidence="13">The sequence shown here is derived from an EMBL/GenBank/DDBJ whole genome shotgun (WGS) entry which is preliminary data.</text>
</comment>
<evidence type="ECO:0000259" key="12">
    <source>
        <dbReference type="PROSITE" id="PS51846"/>
    </source>
</evidence>
<evidence type="ECO:0000256" key="3">
    <source>
        <dbReference type="ARBA" id="ARBA00022692"/>
    </source>
</evidence>
<dbReference type="CDD" id="cd04590">
    <property type="entry name" value="CBS_pair_CorC_HlyC_assoc"/>
    <property type="match status" value="1"/>
</dbReference>
<feature type="domain" description="CBS" evidence="11">
    <location>
        <begin position="288"/>
        <end position="348"/>
    </location>
</feature>
<dbReference type="InterPro" id="IPR005170">
    <property type="entry name" value="Transptr-assoc_dom"/>
</dbReference>
<dbReference type="InterPro" id="IPR000644">
    <property type="entry name" value="CBS_dom"/>
</dbReference>
<gene>
    <name evidence="13" type="ORF">D3P08_26045</name>
</gene>
<dbReference type="InterPro" id="IPR016169">
    <property type="entry name" value="FAD-bd_PCMH_sub2"/>
</dbReference>
<evidence type="ECO:0000256" key="8">
    <source>
        <dbReference type="PROSITE-ProRule" id="PRU00703"/>
    </source>
</evidence>
<evidence type="ECO:0000256" key="9">
    <source>
        <dbReference type="PROSITE-ProRule" id="PRU01193"/>
    </source>
</evidence>
<evidence type="ECO:0000313" key="14">
    <source>
        <dbReference type="Proteomes" id="UP000266482"/>
    </source>
</evidence>
<evidence type="ECO:0000256" key="6">
    <source>
        <dbReference type="ARBA" id="ARBA00023122"/>
    </source>
</evidence>
<dbReference type="InterPro" id="IPR044751">
    <property type="entry name" value="Ion_transp-like_CBS"/>
</dbReference>
<dbReference type="SUPFAM" id="SSF56176">
    <property type="entry name" value="FAD-binding/transporter-associated domain-like"/>
    <property type="match status" value="1"/>
</dbReference>
<evidence type="ECO:0000256" key="10">
    <source>
        <dbReference type="SAM" id="Phobius"/>
    </source>
</evidence>
<comment type="subcellular location">
    <subcellularLocation>
        <location evidence="1">Membrane</location>
        <topology evidence="1">Multi-pass membrane protein</topology>
    </subcellularLocation>
</comment>